<feature type="transmembrane region" description="Helical" evidence="2">
    <location>
        <begin position="126"/>
        <end position="147"/>
    </location>
</feature>
<feature type="compositionally biased region" description="Pro residues" evidence="1">
    <location>
        <begin position="99"/>
        <end position="111"/>
    </location>
</feature>
<reference evidence="4" key="1">
    <citation type="journal article" date="2019" name="Int. J. Syst. Evol. Microbiol.">
        <title>The Global Catalogue of Microorganisms (GCM) 10K type strain sequencing project: providing services to taxonomists for standard genome sequencing and annotation.</title>
        <authorList>
            <consortium name="The Broad Institute Genomics Platform"/>
            <consortium name="The Broad Institute Genome Sequencing Center for Infectious Disease"/>
            <person name="Wu L."/>
            <person name="Ma J."/>
        </authorList>
    </citation>
    <scope>NUCLEOTIDE SEQUENCE [LARGE SCALE GENOMIC DNA]</scope>
    <source>
        <strain evidence="4">JCM 17326</strain>
    </source>
</reference>
<protein>
    <recommendedName>
        <fullName evidence="5">XRE family transcriptional regulator</fullName>
    </recommendedName>
</protein>
<dbReference type="Proteomes" id="UP001500630">
    <property type="component" value="Unassembled WGS sequence"/>
</dbReference>
<organism evidence="3 4">
    <name type="scientific">Nonomuraea rosea</name>
    <dbReference type="NCBI Taxonomy" id="638574"/>
    <lineage>
        <taxon>Bacteria</taxon>
        <taxon>Bacillati</taxon>
        <taxon>Actinomycetota</taxon>
        <taxon>Actinomycetes</taxon>
        <taxon>Streptosporangiales</taxon>
        <taxon>Streptosporangiaceae</taxon>
        <taxon>Nonomuraea</taxon>
    </lineage>
</organism>
<evidence type="ECO:0000256" key="2">
    <source>
        <dbReference type="SAM" id="Phobius"/>
    </source>
</evidence>
<evidence type="ECO:0000313" key="4">
    <source>
        <dbReference type="Proteomes" id="UP001500630"/>
    </source>
</evidence>
<keyword evidence="2" id="KW-0472">Membrane</keyword>
<keyword evidence="2" id="KW-0812">Transmembrane</keyword>
<name>A0ABP6ZNV6_9ACTN</name>
<evidence type="ECO:0000313" key="3">
    <source>
        <dbReference type="EMBL" id="GAA3612143.1"/>
    </source>
</evidence>
<gene>
    <name evidence="3" type="ORF">GCM10022419_116390</name>
</gene>
<dbReference type="EMBL" id="BAABDQ010000048">
    <property type="protein sequence ID" value="GAA3612143.1"/>
    <property type="molecule type" value="Genomic_DNA"/>
</dbReference>
<evidence type="ECO:0000256" key="1">
    <source>
        <dbReference type="SAM" id="MobiDB-lite"/>
    </source>
</evidence>
<keyword evidence="2" id="KW-1133">Transmembrane helix</keyword>
<comment type="caution">
    <text evidence="3">The sequence shown here is derived from an EMBL/GenBank/DDBJ whole genome shotgun (WGS) entry which is preliminary data.</text>
</comment>
<sequence length="450" mass="47470">MVNRRAGRPQGGPRGSTNEANALAEFLLTLTGGVTVRELAGRYHVGKTLWGEYRSGQKIIPLELLRRLVRDHTPDERTREARMETAERLHTAALVGAPPAAPSIAEPPPAPASTEPAPQAGRRRPLTLIGGGAGAVLLALLVLLVVWNPADVGSTADAPGTPGAGGATAVPLSGTGVFAIRPGGRGVFQWDGEDAAGWTKIGDAARQLWSGPAGLFATGMDHRLYRYEGRPGRWLPVSEPGADFAVGGSHVYRLAADRQSIHVWNGQGMSWTRIGGSAARLYGGEPGLFAIALENGSIFRYAGRPDQWAHTGAPGASFALTGKHLYGLTPERIAVNLWLDEQPGQPWIYAGGPAGELYGGLAGLFSTDPAGKRLRVLMALSTAAANQNWQDIGQAGAEVQVGRQEVYVLSKDRSEILCWSRDTGAWRRIGGPTQTLAVRPAPDASHAAPG</sequence>
<accession>A0ABP6ZNV6</accession>
<dbReference type="RefSeq" id="WP_345576157.1">
    <property type="nucleotide sequence ID" value="NZ_BAABDQ010000048.1"/>
</dbReference>
<evidence type="ECO:0008006" key="5">
    <source>
        <dbReference type="Google" id="ProtNLM"/>
    </source>
</evidence>
<proteinExistence type="predicted"/>
<feature type="region of interest" description="Disordered" evidence="1">
    <location>
        <begin position="98"/>
        <end position="122"/>
    </location>
</feature>
<keyword evidence="4" id="KW-1185">Reference proteome</keyword>